<feature type="region of interest" description="Disordered" evidence="8">
    <location>
        <begin position="1"/>
        <end position="33"/>
    </location>
</feature>
<dbReference type="GO" id="GO:0031080">
    <property type="term" value="C:nuclear pore outer ring"/>
    <property type="evidence" value="ECO:0007669"/>
    <property type="project" value="TreeGrafter"/>
</dbReference>
<feature type="domain" description="Nucleoporin Nup133/Nup155-like C-terminal" evidence="9">
    <location>
        <begin position="567"/>
        <end position="1156"/>
    </location>
</feature>
<evidence type="ECO:0000259" key="10">
    <source>
        <dbReference type="Pfam" id="PF08801"/>
    </source>
</evidence>
<dbReference type="InterPro" id="IPR007187">
    <property type="entry name" value="Nucleoporin_Nup133/Nup155_C"/>
</dbReference>
<dbReference type="InterPro" id="IPR015943">
    <property type="entry name" value="WD40/YVTN_repeat-like_dom_sf"/>
</dbReference>
<evidence type="ECO:0008006" key="13">
    <source>
        <dbReference type="Google" id="ProtNLM"/>
    </source>
</evidence>
<dbReference type="Pfam" id="PF08801">
    <property type="entry name" value="Nucleoporin_N"/>
    <property type="match status" value="1"/>
</dbReference>
<proteinExistence type="inferred from homology"/>
<feature type="domain" description="Nucleoporin Nup133/Nup155-like N-terminal" evidence="10">
    <location>
        <begin position="83"/>
        <end position="413"/>
    </location>
</feature>
<dbReference type="Gene3D" id="1.25.40.700">
    <property type="match status" value="1"/>
</dbReference>
<dbReference type="PANTHER" id="PTHR13405:SF11">
    <property type="entry name" value="NUCLEAR PORE COMPLEX PROTEIN NUP133"/>
    <property type="match status" value="1"/>
</dbReference>
<dbReference type="GO" id="GO:0016973">
    <property type="term" value="P:poly(A)+ mRNA export from nucleus"/>
    <property type="evidence" value="ECO:0007669"/>
    <property type="project" value="TreeGrafter"/>
</dbReference>
<keyword evidence="12" id="KW-1185">Reference proteome</keyword>
<dbReference type="FunCoup" id="A0A165EBS3">
    <property type="interactions" value="120"/>
</dbReference>
<evidence type="ECO:0000259" key="9">
    <source>
        <dbReference type="Pfam" id="PF03177"/>
    </source>
</evidence>
<dbReference type="PANTHER" id="PTHR13405">
    <property type="entry name" value="NUCLEAR PORE COMPLEX PROTEIN NUP133"/>
    <property type="match status" value="1"/>
</dbReference>
<evidence type="ECO:0000313" key="12">
    <source>
        <dbReference type="Proteomes" id="UP000077266"/>
    </source>
</evidence>
<dbReference type="Gene3D" id="1.20.58.1380">
    <property type="match status" value="1"/>
</dbReference>
<evidence type="ECO:0000256" key="3">
    <source>
        <dbReference type="ARBA" id="ARBA00022448"/>
    </source>
</evidence>
<dbReference type="InterPro" id="IPR014908">
    <property type="entry name" value="Nucleoporin_Nup133/Nup155_N"/>
</dbReference>
<keyword evidence="5" id="KW-0653">Protein transport</keyword>
<protein>
    <recommendedName>
        <fullName evidence="13">Nucleoporin Nup133/Nup155-like C-terminal domain-containing protein</fullName>
    </recommendedName>
</protein>
<dbReference type="EMBL" id="KV426152">
    <property type="protein sequence ID" value="KZV86547.1"/>
    <property type="molecule type" value="Genomic_DNA"/>
</dbReference>
<dbReference type="InterPro" id="IPR037624">
    <property type="entry name" value="Nup133-like"/>
</dbReference>
<comment type="subcellular location">
    <subcellularLocation>
        <location evidence="1">Nucleus envelope</location>
    </subcellularLocation>
</comment>
<evidence type="ECO:0000256" key="2">
    <source>
        <dbReference type="ARBA" id="ARBA00005569"/>
    </source>
</evidence>
<dbReference type="GO" id="GO:0006606">
    <property type="term" value="P:protein import into nucleus"/>
    <property type="evidence" value="ECO:0007669"/>
    <property type="project" value="TreeGrafter"/>
</dbReference>
<evidence type="ECO:0000256" key="5">
    <source>
        <dbReference type="ARBA" id="ARBA00022927"/>
    </source>
</evidence>
<dbReference type="GO" id="GO:0000972">
    <property type="term" value="P:transcription-dependent tethering of RNA polymerase II gene DNA at nuclear periphery"/>
    <property type="evidence" value="ECO:0007669"/>
    <property type="project" value="TreeGrafter"/>
</dbReference>
<evidence type="ECO:0000256" key="8">
    <source>
        <dbReference type="SAM" id="MobiDB-lite"/>
    </source>
</evidence>
<evidence type="ECO:0000256" key="7">
    <source>
        <dbReference type="ARBA" id="ARBA00023242"/>
    </source>
</evidence>
<name>A0A165EBS3_EXIGL</name>
<evidence type="ECO:0000313" key="11">
    <source>
        <dbReference type="EMBL" id="KZV86547.1"/>
    </source>
</evidence>
<organism evidence="11 12">
    <name type="scientific">Exidia glandulosa HHB12029</name>
    <dbReference type="NCBI Taxonomy" id="1314781"/>
    <lineage>
        <taxon>Eukaryota</taxon>
        <taxon>Fungi</taxon>
        <taxon>Dikarya</taxon>
        <taxon>Basidiomycota</taxon>
        <taxon>Agaricomycotina</taxon>
        <taxon>Agaricomycetes</taxon>
        <taxon>Auriculariales</taxon>
        <taxon>Exidiaceae</taxon>
        <taxon>Exidia</taxon>
    </lineage>
</organism>
<dbReference type="InParanoid" id="A0A165EBS3"/>
<keyword evidence="3" id="KW-0813">Transport</keyword>
<evidence type="ECO:0000256" key="4">
    <source>
        <dbReference type="ARBA" id="ARBA00022816"/>
    </source>
</evidence>
<dbReference type="OrthoDB" id="103454at2759"/>
<sequence length="1180" mass="132501">MFSASPPPAGQRRRASRVPQSRVVTPPTRAGSVQPLRLHNSMLHDDVALHLAHGQASPDRTLDAAHRSVFSHSDQLTIAFHGNVPLEVRHVLVSADLYGDQFSGTVDALTGYALLVSPHTVFVWQPKATTRGSITCYLFPSPGLAPRSTAPTHLTLPVASLVHYGPLREPGLILISQTGELRFWESIGVGLSGAEGFVSNQLMLQSGEQVVALHRCDHLLYVASTSAGRLFRIAVSTNGHVIASPFSASQQSSWNIFAWSSNSPRPSTRCVVSLALGAKTRQGQDVWVLTEDALQRWLVSPEGWEQFGGDAVPNLHQMLVERLSRDQTGLADLELLDVVVSSSTGVVTLLLSHQGDERRLYELVELRPVASTMEFASSRGLSYEPSRPAHTPRMALVREGDAVLVQFSDALVLSFRESEFQELARLKYAGDRIFGFALNGSEARVLLNNMMLAVTVGSAPTQREGDDEEVVGATLLRQVMTRAILYGPVPDNPLSFRFPPDVDGGNLMAGSEMLSHAVLVSDPELVKPAVDLTTQLQDRMSRLSFLIHFINDNAVQQKLSPASRQNLQYDAERLYAAQQLWTYYNESRRNDSGEHNDVLVHAIELYMHEAGALEADDLVRAFFKNEIHHLPALLRKLAAITRDAAQSYEGSRDLPAVLCEANRVVLKVLEAAHEFRERHAALYGLASGPTAVYYAEPWTSGEGVLQTTRGLFEETDKLLVTYGDSEAERARRDAEVERQFCDLGTEVLRAFSERLAWLERATREGTGNERERALLEEQFVLQRPQVLRTLVNRGCVNEAFKLAEEYRDYRTLTELCHERIAEPDEQLELYTETYQEDYAFDLYSFWIERGMGKRLFENAELHPRLVDEFFRENENPRLSWIQDVTQRRHADAADALLRASDTEVTTAGKQASRCLMLSIGKLCMMAQVKPGDAVDEEETQEFNYGLDFIAWHKELVRDFRESVNDMSEDSFEAVVDDIMAVHGRQLEESRPSCAAMFRNLVRLLMQGRALDSEDLIDVMTWKDNSASPGAFAHALRLLYRAGDAVPDARRRLALGNIWRRILLHDDWASIQNTAHLTDEQLVTRMRRTALYHTLRDVAEGEGIPAEYVLVPQLILQAPLEADVDARWPGLTPRERMKLAEDFEWECAHLQSFDIKTLYEAVARREREERIDEDEDAAMML</sequence>
<dbReference type="Gene3D" id="2.130.10.10">
    <property type="entry name" value="YVTN repeat-like/Quinoprotein amine dehydrogenase"/>
    <property type="match status" value="1"/>
</dbReference>
<comment type="similarity">
    <text evidence="2">Belongs to the nucleoporin Nup133 family.</text>
</comment>
<dbReference type="SUPFAM" id="SSF117289">
    <property type="entry name" value="Nucleoporin domain"/>
    <property type="match status" value="1"/>
</dbReference>
<dbReference type="Proteomes" id="UP000077266">
    <property type="component" value="Unassembled WGS sequence"/>
</dbReference>
<dbReference type="Pfam" id="PF03177">
    <property type="entry name" value="Nucleoporin_C"/>
    <property type="match status" value="1"/>
</dbReference>
<accession>A0A165EBS3</accession>
<dbReference type="AlphaFoldDB" id="A0A165EBS3"/>
<evidence type="ECO:0000256" key="6">
    <source>
        <dbReference type="ARBA" id="ARBA00023010"/>
    </source>
</evidence>
<evidence type="ECO:0000256" key="1">
    <source>
        <dbReference type="ARBA" id="ARBA00004259"/>
    </source>
</evidence>
<keyword evidence="6" id="KW-0811">Translocation</keyword>
<keyword evidence="7" id="KW-0539">Nucleus</keyword>
<keyword evidence="4" id="KW-0509">mRNA transport</keyword>
<dbReference type="GO" id="GO:0017056">
    <property type="term" value="F:structural constituent of nuclear pore"/>
    <property type="evidence" value="ECO:0007669"/>
    <property type="project" value="InterPro"/>
</dbReference>
<dbReference type="STRING" id="1314781.A0A165EBS3"/>
<reference evidence="11 12" key="1">
    <citation type="journal article" date="2016" name="Mol. Biol. Evol.">
        <title>Comparative Genomics of Early-Diverging Mushroom-Forming Fungi Provides Insights into the Origins of Lignocellulose Decay Capabilities.</title>
        <authorList>
            <person name="Nagy L.G."/>
            <person name="Riley R."/>
            <person name="Tritt A."/>
            <person name="Adam C."/>
            <person name="Daum C."/>
            <person name="Floudas D."/>
            <person name="Sun H."/>
            <person name="Yadav J.S."/>
            <person name="Pangilinan J."/>
            <person name="Larsson K.H."/>
            <person name="Matsuura K."/>
            <person name="Barry K."/>
            <person name="Labutti K."/>
            <person name="Kuo R."/>
            <person name="Ohm R.A."/>
            <person name="Bhattacharya S.S."/>
            <person name="Shirouzu T."/>
            <person name="Yoshinaga Y."/>
            <person name="Martin F.M."/>
            <person name="Grigoriev I.V."/>
            <person name="Hibbett D.S."/>
        </authorList>
    </citation>
    <scope>NUCLEOTIDE SEQUENCE [LARGE SCALE GENOMIC DNA]</scope>
    <source>
        <strain evidence="11 12">HHB12029</strain>
    </source>
</reference>
<gene>
    <name evidence="11" type="ORF">EXIGLDRAFT_840672</name>
</gene>